<comment type="caution">
    <text evidence="1">The sequence shown here is derived from an EMBL/GenBank/DDBJ whole genome shotgun (WGS) entry which is preliminary data.</text>
</comment>
<evidence type="ECO:0000313" key="1">
    <source>
        <dbReference type="EMBL" id="KAH6879532.1"/>
    </source>
</evidence>
<keyword evidence="2" id="KW-1185">Reference proteome</keyword>
<evidence type="ECO:0000313" key="2">
    <source>
        <dbReference type="Proteomes" id="UP000777438"/>
    </source>
</evidence>
<organism evidence="1 2">
    <name type="scientific">Thelonectria olida</name>
    <dbReference type="NCBI Taxonomy" id="1576542"/>
    <lineage>
        <taxon>Eukaryota</taxon>
        <taxon>Fungi</taxon>
        <taxon>Dikarya</taxon>
        <taxon>Ascomycota</taxon>
        <taxon>Pezizomycotina</taxon>
        <taxon>Sordariomycetes</taxon>
        <taxon>Hypocreomycetidae</taxon>
        <taxon>Hypocreales</taxon>
        <taxon>Nectriaceae</taxon>
        <taxon>Thelonectria</taxon>
    </lineage>
</organism>
<name>A0A9P9AKM8_9HYPO</name>
<evidence type="ECO:0008006" key="3">
    <source>
        <dbReference type="Google" id="ProtNLM"/>
    </source>
</evidence>
<dbReference type="SUPFAM" id="SSF52047">
    <property type="entry name" value="RNI-like"/>
    <property type="match status" value="1"/>
</dbReference>
<protein>
    <recommendedName>
        <fullName evidence="3">F-box domain-containing protein</fullName>
    </recommendedName>
</protein>
<dbReference type="Proteomes" id="UP000777438">
    <property type="component" value="Unassembled WGS sequence"/>
</dbReference>
<gene>
    <name evidence="1" type="ORF">B0T10DRAFT_496553</name>
</gene>
<accession>A0A9P9AKM8</accession>
<dbReference type="AlphaFoldDB" id="A0A9P9AKM8"/>
<dbReference type="InterPro" id="IPR032675">
    <property type="entry name" value="LRR_dom_sf"/>
</dbReference>
<dbReference type="EMBL" id="JAGPYM010000029">
    <property type="protein sequence ID" value="KAH6879532.1"/>
    <property type="molecule type" value="Genomic_DNA"/>
</dbReference>
<reference evidence="1 2" key="1">
    <citation type="journal article" date="2021" name="Nat. Commun.">
        <title>Genetic determinants of endophytism in the Arabidopsis root mycobiome.</title>
        <authorList>
            <person name="Mesny F."/>
            <person name="Miyauchi S."/>
            <person name="Thiergart T."/>
            <person name="Pickel B."/>
            <person name="Atanasova L."/>
            <person name="Karlsson M."/>
            <person name="Huettel B."/>
            <person name="Barry K.W."/>
            <person name="Haridas S."/>
            <person name="Chen C."/>
            <person name="Bauer D."/>
            <person name="Andreopoulos W."/>
            <person name="Pangilinan J."/>
            <person name="LaButti K."/>
            <person name="Riley R."/>
            <person name="Lipzen A."/>
            <person name="Clum A."/>
            <person name="Drula E."/>
            <person name="Henrissat B."/>
            <person name="Kohler A."/>
            <person name="Grigoriev I.V."/>
            <person name="Martin F.M."/>
            <person name="Hacquard S."/>
        </authorList>
    </citation>
    <scope>NUCLEOTIDE SEQUENCE [LARGE SCALE GENOMIC DNA]</scope>
    <source>
        <strain evidence="1 2">MPI-CAGE-CH-0241</strain>
    </source>
</reference>
<sequence length="448" mass="51714">MTMDTTRTHLPHQHGAHATILSLPDELLFPILKLSVSSSKHGYWPMETYDTVSLLSLAIACKRFHSMMIPLLYHTLFLDSSVWNLKSSLSSWRIRAIYQNIQKDPSLGYHCAKLRINISDFPHSPRISSADFAFGEGMVERLVNVKDLSLSGGFSLNRRYGSWKVLQHALLHMPTLERLSLVPYHVHGLQVQRLMSYVRAPSLKKLLVRKLSDCHPVGDNLEYIVPASFSELSIHDHKESIEAVASLLDWPLKLTSVSLIFEHRYKHYVDLPKCRSMLLKHRETLASLELLRLSLSARGTPCNLSDFSALKSLSLSSCMMAEDLEPEDGFSEMIISIPKIATFTWNLTKSDRSRDFGERDFGEIEERWLRRLAKLALAKKSKLCKIYIDYSVRELWDKDVEYPWDRMSRLKAEFEPSGIEITWSKSRVSRQTWKEWIESSDEGRLFWV</sequence>
<dbReference type="OrthoDB" id="5138542at2759"/>
<proteinExistence type="predicted"/>
<dbReference type="Gene3D" id="3.80.10.10">
    <property type="entry name" value="Ribonuclease Inhibitor"/>
    <property type="match status" value="1"/>
</dbReference>